<dbReference type="PANTHER" id="PTHR38695">
    <property type="entry name" value="AMINO ACID PERMEASE_ SLC12A DOMAIN-CONTAINING PROTEIN"/>
    <property type="match status" value="1"/>
</dbReference>
<reference evidence="2" key="2">
    <citation type="journal article" date="2010" name="Nature">
        <title>Comparative genomics reveals mobile pathogenicity chromosomes in Fusarium.</title>
        <authorList>
            <person name="Ma L.J."/>
            <person name="van der Does H.C."/>
            <person name="Borkovich K.A."/>
            <person name="Coleman J.J."/>
            <person name="Daboussi M.J."/>
            <person name="Di Pietro A."/>
            <person name="Dufresne M."/>
            <person name="Freitag M."/>
            <person name="Grabherr M."/>
            <person name="Henrissat B."/>
            <person name="Houterman P.M."/>
            <person name="Kang S."/>
            <person name="Shim W.B."/>
            <person name="Woloshuk C."/>
            <person name="Xie X."/>
            <person name="Xu J.R."/>
            <person name="Antoniw J."/>
            <person name="Baker S.E."/>
            <person name="Bluhm B.H."/>
            <person name="Breakspear A."/>
            <person name="Brown D.W."/>
            <person name="Butchko R.A."/>
            <person name="Chapman S."/>
            <person name="Coulson R."/>
            <person name="Coutinho P.M."/>
            <person name="Danchin E.G."/>
            <person name="Diener A."/>
            <person name="Gale L.R."/>
            <person name="Gardiner D.M."/>
            <person name="Goff S."/>
            <person name="Hammond-Kosack K.E."/>
            <person name="Hilburn K."/>
            <person name="Hua-Van A."/>
            <person name="Jonkers W."/>
            <person name="Kazan K."/>
            <person name="Kodira C.D."/>
            <person name="Koehrsen M."/>
            <person name="Kumar L."/>
            <person name="Lee Y.H."/>
            <person name="Li L."/>
            <person name="Manners J.M."/>
            <person name="Miranda-Saavedra D."/>
            <person name="Mukherjee M."/>
            <person name="Park G."/>
            <person name="Park J."/>
            <person name="Park S.Y."/>
            <person name="Proctor R.H."/>
            <person name="Regev A."/>
            <person name="Ruiz-Roldan M.C."/>
            <person name="Sain D."/>
            <person name="Sakthikumar S."/>
            <person name="Sykes S."/>
            <person name="Schwartz D.C."/>
            <person name="Turgeon B.G."/>
            <person name="Wapinski I."/>
            <person name="Yoder O."/>
            <person name="Young S."/>
            <person name="Zeng Q."/>
            <person name="Zhou S."/>
            <person name="Galagan J."/>
            <person name="Cuomo C.A."/>
            <person name="Kistler H.C."/>
            <person name="Rep M."/>
        </authorList>
    </citation>
    <scope>NUCLEOTIDE SEQUENCE [LARGE SCALE GENOMIC DNA]</scope>
    <source>
        <strain evidence="2">4287</strain>
    </source>
</reference>
<organism evidence="2 3">
    <name type="scientific">Fusarium oxysporum f. sp. lycopersici (strain 4287 / CBS 123668 / FGSC 9935 / NRRL 34936)</name>
    <name type="common">Fusarium vascular wilt of tomato</name>
    <dbReference type="NCBI Taxonomy" id="426428"/>
    <lineage>
        <taxon>Eukaryota</taxon>
        <taxon>Fungi</taxon>
        <taxon>Dikarya</taxon>
        <taxon>Ascomycota</taxon>
        <taxon>Pezizomycotina</taxon>
        <taxon>Sordariomycetes</taxon>
        <taxon>Hypocreomycetidae</taxon>
        <taxon>Hypocreales</taxon>
        <taxon>Nectriaceae</taxon>
        <taxon>Fusarium</taxon>
        <taxon>Fusarium oxysporum species complex</taxon>
    </lineage>
</organism>
<evidence type="ECO:0000259" key="1">
    <source>
        <dbReference type="Pfam" id="PF17648"/>
    </source>
</evidence>
<gene>
    <name evidence="2" type="ORF">FOXG_01517</name>
</gene>
<dbReference type="KEGG" id="fox:FOXG_01517"/>
<dbReference type="VEuPathDB" id="FungiDB:FOXG_01517"/>
<dbReference type="AlphaFoldDB" id="A0A0J9UDT4"/>
<accession>A0A0J9UDT4</accession>
<dbReference type="RefSeq" id="XP_018234281.1">
    <property type="nucleotide sequence ID" value="XM_018378373.1"/>
</dbReference>
<dbReference type="Proteomes" id="UP000009097">
    <property type="component" value="Unassembled WGS sequence"/>
</dbReference>
<dbReference type="PANTHER" id="PTHR38695:SF1">
    <property type="entry name" value="AMINO ACID PERMEASE_ SLC12A DOMAIN-CONTAINING PROTEIN"/>
    <property type="match status" value="1"/>
</dbReference>
<feature type="domain" description="Luciferase" evidence="1">
    <location>
        <begin position="198"/>
        <end position="264"/>
    </location>
</feature>
<proteinExistence type="predicted"/>
<dbReference type="InterPro" id="IPR048273">
    <property type="entry name" value="Luciferase"/>
</dbReference>
<dbReference type="InterPro" id="IPR040841">
    <property type="entry name" value="Luciferase_dom"/>
</dbReference>
<dbReference type="EMBL" id="DS231697">
    <property type="protein sequence ID" value="KNA96235.1"/>
    <property type="molecule type" value="Genomic_DNA"/>
</dbReference>
<dbReference type="OrthoDB" id="5358398at2759"/>
<sequence length="274" mass="29986">MQETFFIFHYSLSSIARKMISQLNSIFHSFSNLTPRSQRLAIAAAAGVIIGIPVFRIAAEDYRGYLALGPGGPPHNLIGWIGQILLKPLKRESFHTNCYDEKACEKAGPNGHIAFLSEKDVPVRKAPRPMIGKWTAPSRQLTDMANHSLIDRYQSFLSSLASSSSSKLKIATSLAERRGPALFVASNKPSHPIAKGTGGEIGHMHGSDGSTHINLAPKDAKLVLERGWGQRHPLSGTVLYLGNVMVYAPRNEDELEIVKNITRAGVKFMLGEEC</sequence>
<dbReference type="GeneID" id="28943763"/>
<evidence type="ECO:0000313" key="2">
    <source>
        <dbReference type="EMBL" id="KNA96235.1"/>
    </source>
</evidence>
<reference evidence="2" key="1">
    <citation type="submission" date="2007-04" db="EMBL/GenBank/DDBJ databases">
        <authorList>
            <consortium name="The Broad Institute Genome Sequencing Platform"/>
            <person name="Birren B."/>
            <person name="Lander E."/>
            <person name="Galagan J."/>
            <person name="Nusbaum C."/>
            <person name="Devon K."/>
            <person name="Ma L.-J."/>
            <person name="Jaffe D."/>
            <person name="Butler J."/>
            <person name="Alvarez P."/>
            <person name="Gnerre S."/>
            <person name="Grabherr M."/>
            <person name="Kleber M."/>
            <person name="Mauceli E."/>
            <person name="Brockman W."/>
            <person name="MacCallum I.A."/>
            <person name="Young S."/>
            <person name="LaButti K."/>
            <person name="DeCaprio D."/>
            <person name="Crawford M."/>
            <person name="Koehrsen M."/>
            <person name="Engels R."/>
            <person name="Montgomery P."/>
            <person name="Pearson M."/>
            <person name="Howarth C."/>
            <person name="Larson L."/>
            <person name="White J."/>
            <person name="O'Leary S."/>
            <person name="Kodira C."/>
            <person name="Zeng Q."/>
            <person name="Yandava C."/>
            <person name="Alvarado L."/>
            <person name="Kistler C."/>
            <person name="Shim W.-B."/>
            <person name="Kang S."/>
            <person name="Woloshuk C."/>
        </authorList>
    </citation>
    <scope>NUCLEOTIDE SEQUENCE</scope>
    <source>
        <strain evidence="2">4287</strain>
    </source>
</reference>
<dbReference type="Pfam" id="PF17648">
    <property type="entry name" value="Luciferase"/>
    <property type="match status" value="1"/>
</dbReference>
<protein>
    <recommendedName>
        <fullName evidence="1">Luciferase domain-containing protein</fullName>
    </recommendedName>
</protein>
<name>A0A0J9UDT4_FUSO4</name>
<evidence type="ECO:0000313" key="3">
    <source>
        <dbReference type="Proteomes" id="UP000009097"/>
    </source>
</evidence>